<feature type="compositionally biased region" description="Low complexity" evidence="1">
    <location>
        <begin position="1274"/>
        <end position="1304"/>
    </location>
</feature>
<dbReference type="SMART" id="SM00091">
    <property type="entry name" value="PAS"/>
    <property type="match status" value="1"/>
</dbReference>
<reference evidence="4 5" key="1">
    <citation type="submission" date="2020-04" db="EMBL/GenBank/DDBJ databases">
        <authorList>
            <person name="Alioto T."/>
            <person name="Alioto T."/>
            <person name="Gomez Garrido J."/>
        </authorList>
    </citation>
    <scope>NUCLEOTIDE SEQUENCE [LARGE SCALE GENOMIC DNA]</scope>
</reference>
<dbReference type="InterPro" id="IPR013767">
    <property type="entry name" value="PAS_fold"/>
</dbReference>
<protein>
    <recommendedName>
        <fullName evidence="6">BHLH domain-containing protein</fullName>
    </recommendedName>
</protein>
<feature type="compositionally biased region" description="Low complexity" evidence="1">
    <location>
        <begin position="1401"/>
        <end position="1413"/>
    </location>
</feature>
<dbReference type="InterPro" id="IPR011598">
    <property type="entry name" value="bHLH_dom"/>
</dbReference>
<name>A0A8S1DDZ3_9INSE</name>
<feature type="region of interest" description="Disordered" evidence="1">
    <location>
        <begin position="711"/>
        <end position="779"/>
    </location>
</feature>
<dbReference type="InterPro" id="IPR017426">
    <property type="entry name" value="Nuclear_rcpt_coactivator"/>
</dbReference>
<evidence type="ECO:0000256" key="1">
    <source>
        <dbReference type="SAM" id="MobiDB-lite"/>
    </source>
</evidence>
<feature type="region of interest" description="Disordered" evidence="1">
    <location>
        <begin position="616"/>
        <end position="635"/>
    </location>
</feature>
<proteinExistence type="predicted"/>
<dbReference type="Pfam" id="PF00989">
    <property type="entry name" value="PAS"/>
    <property type="match status" value="1"/>
</dbReference>
<dbReference type="Pfam" id="PF14598">
    <property type="entry name" value="PAS_11"/>
    <property type="match status" value="1"/>
</dbReference>
<feature type="compositionally biased region" description="Polar residues" evidence="1">
    <location>
        <begin position="1424"/>
        <end position="1436"/>
    </location>
</feature>
<keyword evidence="5" id="KW-1185">Reference proteome</keyword>
<evidence type="ECO:0000313" key="4">
    <source>
        <dbReference type="EMBL" id="CAB3378720.1"/>
    </source>
</evidence>
<feature type="compositionally biased region" description="Polar residues" evidence="1">
    <location>
        <begin position="477"/>
        <end position="486"/>
    </location>
</feature>
<comment type="caution">
    <text evidence="4">The sequence shown here is derived from an EMBL/GenBank/DDBJ whole genome shotgun (WGS) entry which is preliminary data.</text>
</comment>
<dbReference type="InterPro" id="IPR035965">
    <property type="entry name" value="PAS-like_dom_sf"/>
</dbReference>
<feature type="compositionally biased region" description="Low complexity" evidence="1">
    <location>
        <begin position="452"/>
        <end position="467"/>
    </location>
</feature>
<dbReference type="PROSITE" id="PS50112">
    <property type="entry name" value="PAS"/>
    <property type="match status" value="1"/>
</dbReference>
<dbReference type="EMBL" id="CADEPI010000171">
    <property type="protein sequence ID" value="CAB3378720.1"/>
    <property type="molecule type" value="Genomic_DNA"/>
</dbReference>
<dbReference type="Gene3D" id="4.10.280.10">
    <property type="entry name" value="Helix-loop-helix DNA-binding domain"/>
    <property type="match status" value="1"/>
</dbReference>
<feature type="compositionally biased region" description="Low complexity" evidence="1">
    <location>
        <begin position="1135"/>
        <end position="1153"/>
    </location>
</feature>
<sequence length="1554" mass="166961">MSSSALASATKKRKKTQDKAQSQQLNKCLNEKRRREQENTYIEELAELISESFADMSSLSVKPDKCAILQETVSQIRRIKQLEAQSGDAVQQGEVSSSKPALIGHQVFGPLLLEALEGFVFVVTSEGKVEFITDTVSQFTRFTKEDVLGKSIYNFLHHGDHARFSSGLLPMTLGWQPEGTARSRTFNCRLLIKPPDDQDETMEEKQQRVSKYEAMQISSMLISYPPAAGAPSAASSAAQGAADHDQVEPEGGPSMMCVARRMPQADFCPQFTTKLDKNGVVLSVDSSGVGLNTCPGVNRDLIGRNLHQLVMQCDAPRLTSHINDVLANNTATSELYRLAINPTGPPVSIQTKSRLFKGSSSLASPPSQLEPDFIMATHTVMTNLEELNQTDSQMLSASTVTSPAMVCGGGSGESLDCSPQSRHAGSSQQAIPAYASELLDFELFNSAQSEWPTGASTASAGSGSNWSSPPPPKPSPQQVMPHQTPTWDRATPSPRNHPWEQHSTPCSPVVRSPWTSLKPASHLGDEEMPGRQAEQSAASSSKDSARLRNLLTNRPSQQQQQQQQQQQPQQHQPTALASSGTSPRNSHLILKGLLNQNDDEDDLDASTESAMHIASSTNAMPASNSSAAAASSSTSSNNMLLKLLNDKTDDDEGKSDFQRKNELLNQLLIKDDESEKSSKVVDFPFVRAPERQMFSSPQVDLLHCLGFSNTSPSSSQVGECSSVGSGTRKRPSLESDDGAGGKRLQQAPMNQSPAHQLGGPSTSVSSAPSQVSSTGRNSKLCERNKMLALLLAQEPKALEVPRDASSLIHQTPNPRERLLKCIDSTASAGRNDPAVGRQSTVSRQLGQMQQTQQQPKVSPGSTSVVAPQPPQPPISTQPNVSMPLEGTAGPSQRMEAADSSGNTINSSNSGPWDSNNDKLLSDILDSVIDIVPDGAASGSLPDYMDSMDSLLTNELGNASRMMGGSASNADTSGIPNGELSKKMAINAIQKSLIEYCEKAVKSPPQYTAPPMQPPSVFPTQAEQRIALNYGQPPQAQTQNQQPVQPNTLAAAVRFATQASMTQVGTQRRKQLSQQQQLQKQRLLQQQRNTQVLLTPHVKQEQPNMEALIRNTGMPPNVTLQRSASVPDSQMSPGYSPLSPSQQRPPQQQQQQQQHFHAFNSGFAPNQVTRLSPLPGAVGNNALPNFQQQQQLSPRVGQQGIPQQQWAGQEGVGGVAATRLTMQQQQNPMLNAQLTGAYPQTGTRMAPYGQVQRPALGGGARSSPFTPDAGPPSSPGSAGTSSPGLFQAGFPGASAAAQQQQQQPAAGGGGAGGFNPQMQMQLQMHQQQQQLRLQRAMSHPAGAASNGPQMQNVAGWHAAGLMGYSPPQQPPPPPKHQHHHQHLHHYQQQPNSPLPYAPAATSEHSSYDHPSSPYQYPPPPPLPHRTTQLSPGANNGMPSEFVMQKLRAAVSAGNQQQQHQQQPMQAGAMVSSPRPQPPPPQQQQMVQLGVMNSDELLGMNYEMDPGSKIWDSPASNAGQQPQQQMGAGPSSVREEPGMRGGGSNQSSLLQKLLSE</sequence>
<evidence type="ECO:0000313" key="5">
    <source>
        <dbReference type="Proteomes" id="UP000494165"/>
    </source>
</evidence>
<feature type="compositionally biased region" description="Low complexity" evidence="1">
    <location>
        <begin position="844"/>
        <end position="854"/>
    </location>
</feature>
<dbReference type="SUPFAM" id="SSF47459">
    <property type="entry name" value="HLH, helix-loop-helix DNA-binding domain"/>
    <property type="match status" value="1"/>
</dbReference>
<dbReference type="GO" id="GO:0005634">
    <property type="term" value="C:nucleus"/>
    <property type="evidence" value="ECO:0007669"/>
    <property type="project" value="InterPro"/>
</dbReference>
<evidence type="ECO:0000259" key="3">
    <source>
        <dbReference type="PROSITE" id="PS50888"/>
    </source>
</evidence>
<dbReference type="GO" id="GO:0003713">
    <property type="term" value="F:transcription coactivator activity"/>
    <property type="evidence" value="ECO:0007669"/>
    <property type="project" value="InterPro"/>
</dbReference>
<feature type="region of interest" description="Disordered" evidence="1">
    <location>
        <begin position="825"/>
        <end position="914"/>
    </location>
</feature>
<feature type="region of interest" description="Disordered" evidence="1">
    <location>
        <begin position="452"/>
        <end position="586"/>
    </location>
</feature>
<feature type="compositionally biased region" description="Low complexity" evidence="1">
    <location>
        <begin position="232"/>
        <end position="241"/>
    </location>
</feature>
<organism evidence="4 5">
    <name type="scientific">Cloeon dipterum</name>
    <dbReference type="NCBI Taxonomy" id="197152"/>
    <lineage>
        <taxon>Eukaryota</taxon>
        <taxon>Metazoa</taxon>
        <taxon>Ecdysozoa</taxon>
        <taxon>Arthropoda</taxon>
        <taxon>Hexapoda</taxon>
        <taxon>Insecta</taxon>
        <taxon>Pterygota</taxon>
        <taxon>Palaeoptera</taxon>
        <taxon>Ephemeroptera</taxon>
        <taxon>Pisciforma</taxon>
        <taxon>Baetidae</taxon>
        <taxon>Cloeon</taxon>
    </lineage>
</organism>
<feature type="compositionally biased region" description="Low complexity" evidence="1">
    <location>
        <begin position="760"/>
        <end position="774"/>
    </location>
</feature>
<feature type="domain" description="BHLH" evidence="3">
    <location>
        <begin position="22"/>
        <end position="79"/>
    </location>
</feature>
<feature type="compositionally biased region" description="Basic residues" evidence="1">
    <location>
        <begin position="1374"/>
        <end position="1384"/>
    </location>
</feature>
<feature type="compositionally biased region" description="Polar residues" evidence="1">
    <location>
        <begin position="533"/>
        <end position="542"/>
    </location>
</feature>
<gene>
    <name evidence="4" type="ORF">CLODIP_2_CD11999</name>
</gene>
<feature type="compositionally biased region" description="Low complexity" evidence="1">
    <location>
        <begin position="1454"/>
        <end position="1464"/>
    </location>
</feature>
<accession>A0A8S1DDZ3</accession>
<dbReference type="Gene3D" id="3.30.450.20">
    <property type="entry name" value="PAS domain"/>
    <property type="match status" value="2"/>
</dbReference>
<feature type="region of interest" description="Disordered" evidence="1">
    <location>
        <begin position="1189"/>
        <end position="1211"/>
    </location>
</feature>
<feature type="region of interest" description="Disordered" evidence="1">
    <location>
        <begin position="1"/>
        <end position="33"/>
    </location>
</feature>
<feature type="region of interest" description="Disordered" evidence="1">
    <location>
        <begin position="232"/>
        <end position="254"/>
    </location>
</feature>
<dbReference type="SUPFAM" id="SSF55785">
    <property type="entry name" value="PYP-like sensor domain (PAS domain)"/>
    <property type="match status" value="1"/>
</dbReference>
<dbReference type="Pfam" id="PF23172">
    <property type="entry name" value="bHLH_NCOA"/>
    <property type="match status" value="1"/>
</dbReference>
<dbReference type="PANTHER" id="PTHR10684">
    <property type="entry name" value="NUCLEAR RECEPTOR COACTIVATOR"/>
    <property type="match status" value="1"/>
</dbReference>
<dbReference type="SMART" id="SM00353">
    <property type="entry name" value="HLH"/>
    <property type="match status" value="1"/>
</dbReference>
<feature type="compositionally biased region" description="Polar residues" evidence="1">
    <location>
        <begin position="855"/>
        <end position="865"/>
    </location>
</feature>
<feature type="compositionally biased region" description="Polar residues" evidence="1">
    <location>
        <begin position="575"/>
        <end position="585"/>
    </location>
</feature>
<feature type="compositionally biased region" description="Low complexity" evidence="1">
    <location>
        <begin position="1196"/>
        <end position="1208"/>
    </location>
</feature>
<dbReference type="GO" id="GO:0045944">
    <property type="term" value="P:positive regulation of transcription by RNA polymerase II"/>
    <property type="evidence" value="ECO:0007669"/>
    <property type="project" value="TreeGrafter"/>
</dbReference>
<dbReference type="OrthoDB" id="10035882at2759"/>
<feature type="compositionally biased region" description="Low complexity" evidence="1">
    <location>
        <begin position="899"/>
        <end position="910"/>
    </location>
</feature>
<feature type="compositionally biased region" description="Low complexity" evidence="1">
    <location>
        <begin position="557"/>
        <end position="573"/>
    </location>
</feature>
<evidence type="ECO:0000259" key="2">
    <source>
        <dbReference type="PROSITE" id="PS50112"/>
    </source>
</evidence>
<feature type="region of interest" description="Disordered" evidence="1">
    <location>
        <begin position="1108"/>
        <end position="1154"/>
    </location>
</feature>
<feature type="compositionally biased region" description="Polar residues" evidence="1">
    <location>
        <begin position="711"/>
        <end position="725"/>
    </location>
</feature>
<dbReference type="CDD" id="cd11439">
    <property type="entry name" value="bHLH-PAS_SRC"/>
    <property type="match status" value="1"/>
</dbReference>
<feature type="compositionally biased region" description="Polar residues" evidence="1">
    <location>
        <begin position="1117"/>
        <end position="1132"/>
    </location>
</feature>
<dbReference type="Proteomes" id="UP000494165">
    <property type="component" value="Unassembled WGS sequence"/>
</dbReference>
<dbReference type="InterPro" id="IPR056193">
    <property type="entry name" value="bHLH_NCOA1-3"/>
</dbReference>
<dbReference type="CDD" id="cd00130">
    <property type="entry name" value="PAS"/>
    <property type="match status" value="1"/>
</dbReference>
<dbReference type="GO" id="GO:0016922">
    <property type="term" value="F:nuclear receptor binding"/>
    <property type="evidence" value="ECO:0007669"/>
    <property type="project" value="TreeGrafter"/>
</dbReference>
<feature type="compositionally biased region" description="Low complexity" evidence="1">
    <location>
        <begin position="1511"/>
        <end position="1530"/>
    </location>
</feature>
<feature type="compositionally biased region" description="Low complexity" evidence="1">
    <location>
        <begin position="1543"/>
        <end position="1554"/>
    </location>
</feature>
<dbReference type="PANTHER" id="PTHR10684:SF4">
    <property type="entry name" value="TAIMAN, ISOFORM G"/>
    <property type="match status" value="1"/>
</dbReference>
<feature type="domain" description="PAS" evidence="2">
    <location>
        <begin position="112"/>
        <end position="168"/>
    </location>
</feature>
<dbReference type="InterPro" id="IPR000014">
    <property type="entry name" value="PAS"/>
</dbReference>
<feature type="compositionally biased region" description="Low complexity" evidence="1">
    <location>
        <begin position="1313"/>
        <end position="1334"/>
    </location>
</feature>
<dbReference type="PROSITE" id="PS50888">
    <property type="entry name" value="BHLH"/>
    <property type="match status" value="1"/>
</dbReference>
<evidence type="ECO:0008006" key="6">
    <source>
        <dbReference type="Google" id="ProtNLM"/>
    </source>
</evidence>
<dbReference type="GO" id="GO:0032870">
    <property type="term" value="P:cellular response to hormone stimulus"/>
    <property type="evidence" value="ECO:0007669"/>
    <property type="project" value="TreeGrafter"/>
</dbReference>
<feature type="region of interest" description="Disordered" evidence="1">
    <location>
        <begin position="1249"/>
        <end position="1554"/>
    </location>
</feature>
<dbReference type="InterPro" id="IPR036638">
    <property type="entry name" value="HLH_DNA-bd_sf"/>
</dbReference>
<dbReference type="GO" id="GO:0046983">
    <property type="term" value="F:protein dimerization activity"/>
    <property type="evidence" value="ECO:0007669"/>
    <property type="project" value="InterPro"/>
</dbReference>